<feature type="domain" description="M23ase beta-sheet core" evidence="2">
    <location>
        <begin position="117"/>
        <end position="212"/>
    </location>
</feature>
<evidence type="ECO:0000256" key="1">
    <source>
        <dbReference type="SAM" id="MobiDB-lite"/>
    </source>
</evidence>
<dbReference type="Gene3D" id="2.70.70.10">
    <property type="entry name" value="Glucose Permease (Domain IIA)"/>
    <property type="match status" value="1"/>
</dbReference>
<proteinExistence type="predicted"/>
<dbReference type="Proteomes" id="UP000012040">
    <property type="component" value="Chromosome"/>
</dbReference>
<organism evidence="3 4">
    <name type="scientific">Pseudobdellovibrio exovorus JSS</name>
    <dbReference type="NCBI Taxonomy" id="1184267"/>
    <lineage>
        <taxon>Bacteria</taxon>
        <taxon>Pseudomonadati</taxon>
        <taxon>Bdellovibrionota</taxon>
        <taxon>Bdellovibrionia</taxon>
        <taxon>Bdellovibrionales</taxon>
        <taxon>Pseudobdellovibrionaceae</taxon>
        <taxon>Pseudobdellovibrio</taxon>
    </lineage>
</organism>
<dbReference type="OrthoDB" id="9815245at2"/>
<dbReference type="KEGG" id="bex:A11Q_2465"/>
<dbReference type="InterPro" id="IPR016047">
    <property type="entry name" value="M23ase_b-sheet_dom"/>
</dbReference>
<dbReference type="AlphaFoldDB" id="M4VF55"/>
<dbReference type="RefSeq" id="WP_015471171.1">
    <property type="nucleotide sequence ID" value="NC_020813.1"/>
</dbReference>
<dbReference type="InterPro" id="IPR011055">
    <property type="entry name" value="Dup_hybrid_motif"/>
</dbReference>
<dbReference type="SUPFAM" id="SSF51261">
    <property type="entry name" value="Duplicated hybrid motif"/>
    <property type="match status" value="1"/>
</dbReference>
<dbReference type="GO" id="GO:0004222">
    <property type="term" value="F:metalloendopeptidase activity"/>
    <property type="evidence" value="ECO:0007669"/>
    <property type="project" value="TreeGrafter"/>
</dbReference>
<reference evidence="3 4" key="1">
    <citation type="journal article" date="2013" name="ISME J.">
        <title>By their genes ye shall know them: genomic signatures of predatory bacteria.</title>
        <authorList>
            <person name="Pasternak Z."/>
            <person name="Pietrokovski S."/>
            <person name="Rotem O."/>
            <person name="Gophna U."/>
            <person name="Lurie-Weinberger M.N."/>
            <person name="Jurkevitch E."/>
        </authorList>
    </citation>
    <scope>NUCLEOTIDE SEQUENCE [LARGE SCALE GENOMIC DNA]</scope>
    <source>
        <strain evidence="3 4">JSS</strain>
    </source>
</reference>
<name>M4VF55_9BACT</name>
<accession>M4VF55</accession>
<dbReference type="eggNOG" id="ENOG502ZH5S">
    <property type="taxonomic scope" value="Bacteria"/>
</dbReference>
<dbReference type="CDD" id="cd12797">
    <property type="entry name" value="M23_peptidase"/>
    <property type="match status" value="1"/>
</dbReference>
<dbReference type="EMBL" id="CP003537">
    <property type="protein sequence ID" value="AGH96681.1"/>
    <property type="molecule type" value="Genomic_DNA"/>
</dbReference>
<dbReference type="InterPro" id="IPR050570">
    <property type="entry name" value="Cell_wall_metabolism_enzyme"/>
</dbReference>
<evidence type="ECO:0000313" key="3">
    <source>
        <dbReference type="EMBL" id="AGH96681.1"/>
    </source>
</evidence>
<dbReference type="PATRIC" id="fig|1184267.3.peg.2492"/>
<protein>
    <recommendedName>
        <fullName evidence="2">M23ase beta-sheet core domain-containing protein</fullName>
    </recommendedName>
</protein>
<keyword evidence="4" id="KW-1185">Reference proteome</keyword>
<dbReference type="PANTHER" id="PTHR21666:SF270">
    <property type="entry name" value="MUREIN HYDROLASE ACTIVATOR ENVC"/>
    <property type="match status" value="1"/>
</dbReference>
<feature type="region of interest" description="Disordered" evidence="1">
    <location>
        <begin position="244"/>
        <end position="269"/>
    </location>
</feature>
<dbReference type="Pfam" id="PF01551">
    <property type="entry name" value="Peptidase_M23"/>
    <property type="match status" value="1"/>
</dbReference>
<evidence type="ECO:0000259" key="2">
    <source>
        <dbReference type="Pfam" id="PF01551"/>
    </source>
</evidence>
<sequence length="269" mass="30142">MKKRWLIISSFILLLLSTSGFISYFIYPSAFWNFRIQYLLKDCQYSSSPCDKNEYCIQFNPKQGKCFPKSNLSPEIIFPRDLNTPTVCSQGNLTGENRTHSYLNTGYAVDLSTPPTHKNAEIRAVFNGKIMTHVGCDNKDGENFNNDTCGQGFGNWIALFDDSSNLIAFYAHLRSHNVKSGEVVKVGQVIGEEGKTGAAGHRHLHFSIHNNLFKITPDDMKKHGAWLPPSIPFRVKVIGSDGKPVEKSVDELPCEDSNDLSRPPFYGAE</sequence>
<dbReference type="HOGENOM" id="CLU_1033131_0_0_7"/>
<dbReference type="STRING" id="1184267.A11Q_2465"/>
<evidence type="ECO:0000313" key="4">
    <source>
        <dbReference type="Proteomes" id="UP000012040"/>
    </source>
</evidence>
<dbReference type="PANTHER" id="PTHR21666">
    <property type="entry name" value="PEPTIDASE-RELATED"/>
    <property type="match status" value="1"/>
</dbReference>
<gene>
    <name evidence="3" type="ORF">A11Q_2465</name>
</gene>